<reference evidence="2 3" key="1">
    <citation type="journal article" date="2019" name="Genome Biol. Evol.">
        <title>Day and night: Metabolic profiles and evolutionary relationships of six axenic non-marine cyanobacteria.</title>
        <authorList>
            <person name="Will S.E."/>
            <person name="Henke P."/>
            <person name="Boedeker C."/>
            <person name="Huang S."/>
            <person name="Brinkmann H."/>
            <person name="Rohde M."/>
            <person name="Jarek M."/>
            <person name="Friedl T."/>
            <person name="Seufert S."/>
            <person name="Schumacher M."/>
            <person name="Overmann J."/>
            <person name="Neumann-Schaal M."/>
            <person name="Petersen J."/>
        </authorList>
    </citation>
    <scope>NUCLEOTIDE SEQUENCE [LARGE SCALE GENOMIC DNA]</scope>
    <source>
        <strain evidence="2 3">SAG 39.79</strain>
    </source>
</reference>
<dbReference type="PANTHER" id="PTHR36456:SF1">
    <property type="entry name" value="UPF0232 PROTEIN SCO3875"/>
    <property type="match status" value="1"/>
</dbReference>
<comment type="caution">
    <text evidence="2">The sequence shown here is derived from an EMBL/GenBank/DDBJ whole genome shotgun (WGS) entry which is preliminary data.</text>
</comment>
<gene>
    <name evidence="2" type="ORF">DSM107010_04420</name>
</gene>
<dbReference type="EMBL" id="RSCK01000002">
    <property type="protein sequence ID" value="RUT14411.1"/>
    <property type="molecule type" value="Genomic_DNA"/>
</dbReference>
<dbReference type="InterPro" id="IPR007922">
    <property type="entry name" value="DciA-like"/>
</dbReference>
<keyword evidence="3" id="KW-1185">Reference proteome</keyword>
<name>A0AB37UT16_9CYAN</name>
<sequence length="187" mass="21458">MSLNSLGNILETVKQESRWQEQPLQRVLQCWVEAVGAMVATHTRPVSIQRQVLWVATSSAVWAQELAFRRQRILEKLNAQLPQPLLDIRFSSAQWQQLAKQDSLIDDRISSSSRSGRAHPSWVGNDSAAKSDRQLRFRHPQAAFRHWTEVTQTRSRHLPLCPQCQCHTPVGELERWGICSICAAKQW</sequence>
<evidence type="ECO:0000313" key="3">
    <source>
        <dbReference type="Proteomes" id="UP000282574"/>
    </source>
</evidence>
<organism evidence="2 3">
    <name type="scientific">Chroococcidiopsis cubana SAG 39.79</name>
    <dbReference type="NCBI Taxonomy" id="388085"/>
    <lineage>
        <taxon>Bacteria</taxon>
        <taxon>Bacillati</taxon>
        <taxon>Cyanobacteriota</taxon>
        <taxon>Cyanophyceae</taxon>
        <taxon>Chroococcidiopsidales</taxon>
        <taxon>Chroococcidiopsidaceae</taxon>
        <taxon>Chroococcidiopsis</taxon>
    </lineage>
</organism>
<protein>
    <recommendedName>
        <fullName evidence="4">RNA-binding protein</fullName>
    </recommendedName>
</protein>
<dbReference type="Pfam" id="PF05258">
    <property type="entry name" value="DciA"/>
    <property type="match status" value="1"/>
</dbReference>
<dbReference type="RefSeq" id="WP_106169505.1">
    <property type="nucleotide sequence ID" value="NZ_JAVKZF010000003.1"/>
</dbReference>
<evidence type="ECO:0000313" key="2">
    <source>
        <dbReference type="EMBL" id="RUT14411.1"/>
    </source>
</evidence>
<dbReference type="Proteomes" id="UP000282574">
    <property type="component" value="Unassembled WGS sequence"/>
</dbReference>
<dbReference type="AlphaFoldDB" id="A0AB37UT16"/>
<proteinExistence type="predicted"/>
<evidence type="ECO:0008006" key="4">
    <source>
        <dbReference type="Google" id="ProtNLM"/>
    </source>
</evidence>
<dbReference type="PANTHER" id="PTHR36456">
    <property type="entry name" value="UPF0232 PROTEIN SCO3875"/>
    <property type="match status" value="1"/>
</dbReference>
<feature type="region of interest" description="Disordered" evidence="1">
    <location>
        <begin position="109"/>
        <end position="130"/>
    </location>
</feature>
<accession>A0AB37UT16</accession>
<evidence type="ECO:0000256" key="1">
    <source>
        <dbReference type="SAM" id="MobiDB-lite"/>
    </source>
</evidence>